<evidence type="ECO:0000256" key="3">
    <source>
        <dbReference type="ARBA" id="ARBA00022679"/>
    </source>
</evidence>
<dbReference type="InterPro" id="IPR035983">
    <property type="entry name" value="Hect_E3_ubiquitin_ligase"/>
</dbReference>
<evidence type="ECO:0000313" key="9">
    <source>
        <dbReference type="Proteomes" id="UP000054350"/>
    </source>
</evidence>
<comment type="catalytic activity">
    <reaction evidence="1">
        <text>S-ubiquitinyl-[E2 ubiquitin-conjugating enzyme]-L-cysteine + [acceptor protein]-L-lysine = [E2 ubiquitin-conjugating enzyme]-L-cysteine + N(6)-ubiquitinyl-[acceptor protein]-L-lysine.</text>
        <dbReference type="EC" id="2.3.2.26"/>
    </reaction>
</comment>
<sequence>MPSNSTQTRDGVEPATSCSTATAVSSPAAPNSSDPASNSSNLLAASTSVKDSKSSCGDEALEDLEDVEDHVEPKIVALIQQYYVQLTTSCGKLDIGTHSPLCGRYPDPDSPVNAAAARLAIVLGTLGPSFLCRSTCSDADSPNHLPGVVDVPSPVPCASAARVPSCFRVGWSQYTDASIDRLVRRWVAHHDLDDADAERDTTPWAAFSSPRALAQWIGLYLASIYRGTRAVIPGLDLARVNSLAQTVGAAWDDHVRAWADLIALYHLGLEIVDADAIPILLGYCFLWQNDEDDKLGEKRRCSMPRQISSREFHLVLAPKHLTAAVCDLLCRIPSDLVPDVAQWILHDHGVPSRAHGADVMRRLVLVVHDLIGWRYRLQMGNDATDSDLVNAVKTMAMLYHINQTYDLLPAPAFYNPDINTSFNLRTDYAKWKSLRAADLSLAAFPFLLSPTTKAALLKLDAVVTMRAEVKAAQYQTLFVGVRAPYLELSVRRDHVVRDTLVQLASVPAAELRKQLKVQFVDEVAVDAGGVQKEWLHLVMRKVVAPEYGMFVPVDNNRGVWFRPWVGTPAPKEVLEEYELIGKLVGLAVFHSILINVPFPLALYKKLANERVTLADLTEIDPDLGKGLADLAAYANDDLEDVYCRNFTVDVPMQPGLTVTVPLVPDGANVALTRANRMEYIAQAVEFYLHRAVEVPFRAFRRGFEMVTRAVRVRKLFTASEMQALIAGDETLDFHALEQRTTYDGFTLDSPVVQWFWSIVHDLDLVQHRQLLQFVTGSDRAPVGGLAHLPFVLVRAGTDSVRLPSAHVCFNALLLPEYAERDMLRHKLLAAIANGEGFGLR</sequence>
<dbReference type="Pfam" id="PF00632">
    <property type="entry name" value="HECT"/>
    <property type="match status" value="1"/>
</dbReference>
<dbReference type="Gene3D" id="3.30.2160.10">
    <property type="entry name" value="Hect, E3 ligase catalytic domain"/>
    <property type="match status" value="1"/>
</dbReference>
<keyword evidence="4 5" id="KW-0833">Ubl conjugation pathway</keyword>
<dbReference type="GO" id="GO:0061630">
    <property type="term" value="F:ubiquitin protein ligase activity"/>
    <property type="evidence" value="ECO:0007669"/>
    <property type="project" value="UniProtKB-EC"/>
</dbReference>
<reference evidence="8 9" key="1">
    <citation type="submission" date="2009-11" db="EMBL/GenBank/DDBJ databases">
        <title>Annotation of Allomyces macrogynus ATCC 38327.</title>
        <authorList>
            <consortium name="The Broad Institute Genome Sequencing Platform"/>
            <person name="Russ C."/>
            <person name="Cuomo C."/>
            <person name="Burger G."/>
            <person name="Gray M.W."/>
            <person name="Holland P.W.H."/>
            <person name="King N."/>
            <person name="Lang F.B.F."/>
            <person name="Roger A.J."/>
            <person name="Ruiz-Trillo I."/>
            <person name="Young S.K."/>
            <person name="Zeng Q."/>
            <person name="Gargeya S."/>
            <person name="Fitzgerald M."/>
            <person name="Haas B."/>
            <person name="Abouelleil A."/>
            <person name="Alvarado L."/>
            <person name="Arachchi H.M."/>
            <person name="Berlin A."/>
            <person name="Chapman S.B."/>
            <person name="Gearin G."/>
            <person name="Goldberg J."/>
            <person name="Griggs A."/>
            <person name="Gujja S."/>
            <person name="Hansen M."/>
            <person name="Heiman D."/>
            <person name="Howarth C."/>
            <person name="Larimer J."/>
            <person name="Lui A."/>
            <person name="MacDonald P.J.P."/>
            <person name="McCowen C."/>
            <person name="Montmayeur A."/>
            <person name="Murphy C."/>
            <person name="Neiman D."/>
            <person name="Pearson M."/>
            <person name="Priest M."/>
            <person name="Roberts A."/>
            <person name="Saif S."/>
            <person name="Shea T."/>
            <person name="Sisk P."/>
            <person name="Stolte C."/>
            <person name="Sykes S."/>
            <person name="Wortman J."/>
            <person name="Nusbaum C."/>
            <person name="Birren B."/>
        </authorList>
    </citation>
    <scope>NUCLEOTIDE SEQUENCE [LARGE SCALE GENOMIC DNA]</scope>
    <source>
        <strain evidence="8 9">ATCC 38327</strain>
    </source>
</reference>
<evidence type="ECO:0000259" key="7">
    <source>
        <dbReference type="PROSITE" id="PS50237"/>
    </source>
</evidence>
<dbReference type="SUPFAM" id="SSF56204">
    <property type="entry name" value="Hect, E3 ligase catalytic domain"/>
    <property type="match status" value="1"/>
</dbReference>
<dbReference type="CDD" id="cd00078">
    <property type="entry name" value="HECTc"/>
    <property type="match status" value="1"/>
</dbReference>
<dbReference type="VEuPathDB" id="FungiDB:AMAG_02476"/>
<evidence type="ECO:0000256" key="6">
    <source>
        <dbReference type="SAM" id="MobiDB-lite"/>
    </source>
</evidence>
<dbReference type="PROSITE" id="PS50237">
    <property type="entry name" value="HECT"/>
    <property type="match status" value="1"/>
</dbReference>
<feature type="active site" description="Glycyl thioester intermediate" evidence="5">
    <location>
        <position position="808"/>
    </location>
</feature>
<keyword evidence="3" id="KW-0808">Transferase</keyword>
<dbReference type="PANTHER" id="PTHR45700">
    <property type="entry name" value="UBIQUITIN-PROTEIN LIGASE E3C"/>
    <property type="match status" value="1"/>
</dbReference>
<protein>
    <recommendedName>
        <fullName evidence="2">HECT-type E3 ubiquitin transferase</fullName>
        <ecNumber evidence="2">2.3.2.26</ecNumber>
    </recommendedName>
</protein>
<feature type="compositionally biased region" description="Low complexity" evidence="6">
    <location>
        <begin position="14"/>
        <end position="48"/>
    </location>
</feature>
<dbReference type="PANTHER" id="PTHR45700:SF8">
    <property type="entry name" value="HECT-TYPE E3 UBIQUITIN TRANSFERASE"/>
    <property type="match status" value="1"/>
</dbReference>
<dbReference type="FunFam" id="3.30.2410.10:FF:000003">
    <property type="entry name" value="probable E3 ubiquitin-protein ligase HERC4 isoform X1"/>
    <property type="match status" value="1"/>
</dbReference>
<dbReference type="OrthoDB" id="8068875at2759"/>
<dbReference type="STRING" id="578462.A0A0L0S2U9"/>
<dbReference type="SMART" id="SM00119">
    <property type="entry name" value="HECTc"/>
    <property type="match status" value="1"/>
</dbReference>
<name>A0A0L0S2U9_ALLM3</name>
<dbReference type="AlphaFoldDB" id="A0A0L0S2U9"/>
<dbReference type="EMBL" id="GG745330">
    <property type="protein sequence ID" value="KNE56694.1"/>
    <property type="molecule type" value="Genomic_DNA"/>
</dbReference>
<dbReference type="eggNOG" id="KOG0941">
    <property type="taxonomic scope" value="Eukaryota"/>
</dbReference>
<evidence type="ECO:0000256" key="2">
    <source>
        <dbReference type="ARBA" id="ARBA00012485"/>
    </source>
</evidence>
<accession>A0A0L0S2U9</accession>
<keyword evidence="9" id="KW-1185">Reference proteome</keyword>
<evidence type="ECO:0000256" key="4">
    <source>
        <dbReference type="ARBA" id="ARBA00022786"/>
    </source>
</evidence>
<evidence type="ECO:0000313" key="8">
    <source>
        <dbReference type="EMBL" id="KNE56694.1"/>
    </source>
</evidence>
<dbReference type="InterPro" id="IPR044611">
    <property type="entry name" value="E3A/B/C-like"/>
</dbReference>
<dbReference type="InterPro" id="IPR000569">
    <property type="entry name" value="HECT_dom"/>
</dbReference>
<dbReference type="Gene3D" id="3.90.1750.10">
    <property type="entry name" value="Hect, E3 ligase catalytic domains"/>
    <property type="match status" value="1"/>
</dbReference>
<reference evidence="9" key="2">
    <citation type="submission" date="2009-11" db="EMBL/GenBank/DDBJ databases">
        <title>The Genome Sequence of Allomyces macrogynus strain ATCC 38327.</title>
        <authorList>
            <consortium name="The Broad Institute Genome Sequencing Platform"/>
            <person name="Russ C."/>
            <person name="Cuomo C."/>
            <person name="Shea T."/>
            <person name="Young S.K."/>
            <person name="Zeng Q."/>
            <person name="Koehrsen M."/>
            <person name="Haas B."/>
            <person name="Borodovsky M."/>
            <person name="Guigo R."/>
            <person name="Alvarado L."/>
            <person name="Berlin A."/>
            <person name="Borenstein D."/>
            <person name="Chen Z."/>
            <person name="Engels R."/>
            <person name="Freedman E."/>
            <person name="Gellesch M."/>
            <person name="Goldberg J."/>
            <person name="Griggs A."/>
            <person name="Gujja S."/>
            <person name="Heiman D."/>
            <person name="Hepburn T."/>
            <person name="Howarth C."/>
            <person name="Jen D."/>
            <person name="Larson L."/>
            <person name="Lewis B."/>
            <person name="Mehta T."/>
            <person name="Park D."/>
            <person name="Pearson M."/>
            <person name="Roberts A."/>
            <person name="Saif S."/>
            <person name="Shenoy N."/>
            <person name="Sisk P."/>
            <person name="Stolte C."/>
            <person name="Sykes S."/>
            <person name="Walk T."/>
            <person name="White J."/>
            <person name="Yandava C."/>
            <person name="Burger G."/>
            <person name="Gray M.W."/>
            <person name="Holland P.W.H."/>
            <person name="King N."/>
            <person name="Lang F.B.F."/>
            <person name="Roger A.J."/>
            <person name="Ruiz-Trillo I."/>
            <person name="Lander E."/>
            <person name="Nusbaum C."/>
        </authorList>
    </citation>
    <scope>NUCLEOTIDE SEQUENCE [LARGE SCALE GENOMIC DNA]</scope>
    <source>
        <strain evidence="9">ATCC 38327</strain>
    </source>
</reference>
<dbReference type="EC" id="2.3.2.26" evidence="2"/>
<gene>
    <name evidence="8" type="ORF">AMAG_02476</name>
</gene>
<organism evidence="8 9">
    <name type="scientific">Allomyces macrogynus (strain ATCC 38327)</name>
    <name type="common">Allomyces javanicus var. macrogynus</name>
    <dbReference type="NCBI Taxonomy" id="578462"/>
    <lineage>
        <taxon>Eukaryota</taxon>
        <taxon>Fungi</taxon>
        <taxon>Fungi incertae sedis</taxon>
        <taxon>Blastocladiomycota</taxon>
        <taxon>Blastocladiomycetes</taxon>
        <taxon>Blastocladiales</taxon>
        <taxon>Blastocladiaceae</taxon>
        <taxon>Allomyces</taxon>
    </lineage>
</organism>
<evidence type="ECO:0000256" key="1">
    <source>
        <dbReference type="ARBA" id="ARBA00000885"/>
    </source>
</evidence>
<dbReference type="Gene3D" id="3.30.2410.10">
    <property type="entry name" value="Hect, E3 ligase catalytic domain"/>
    <property type="match status" value="1"/>
</dbReference>
<dbReference type="Proteomes" id="UP000054350">
    <property type="component" value="Unassembled WGS sequence"/>
</dbReference>
<feature type="domain" description="HECT" evidence="7">
    <location>
        <begin position="507"/>
        <end position="840"/>
    </location>
</feature>
<evidence type="ECO:0000256" key="5">
    <source>
        <dbReference type="PROSITE-ProRule" id="PRU00104"/>
    </source>
</evidence>
<feature type="region of interest" description="Disordered" evidence="6">
    <location>
        <begin position="1"/>
        <end position="57"/>
    </location>
</feature>
<dbReference type="GO" id="GO:0000209">
    <property type="term" value="P:protein polyubiquitination"/>
    <property type="evidence" value="ECO:0007669"/>
    <property type="project" value="InterPro"/>
</dbReference>
<proteinExistence type="predicted"/>